<dbReference type="RefSeq" id="WP_072363809.1">
    <property type="nucleotide sequence ID" value="NZ_CBHWAX010000068.1"/>
</dbReference>
<dbReference type="STRING" id="1004.SAMN05661012_04846"/>
<dbReference type="OrthoDB" id="638356at2"/>
<sequence>MRKLLIATFTVACGIFFVQKVSAQDKDTATTTKKYEPFGLNLQVRNLYLWRGFKVSNAPISDVDMYYKSKNGHWQAGFWGGASFTGDYKEFDYYVKYMNKGFSAAIWDINNFSDYPNADLFDYKKGTTSHFVDVGIAYTFQQMKLPLTLSWNTIVLGRDTYYKADSSLANAYSHYVQVDQVLFADDVYNVHAFVGGGFSFSGDKSFYGNHPNVVNAGITVNRDLTIFKYHIPVSATAMFNPEKKYGALQLIANIF</sequence>
<evidence type="ECO:0000313" key="3">
    <source>
        <dbReference type="EMBL" id="WQG92208.1"/>
    </source>
</evidence>
<evidence type="ECO:0000313" key="5">
    <source>
        <dbReference type="Proteomes" id="UP001326715"/>
    </source>
</evidence>
<reference evidence="3 5" key="2">
    <citation type="submission" date="2023-11" db="EMBL/GenBank/DDBJ databases">
        <title>MicrobeMod: A computational toolkit for identifying prokaryotic methylation and restriction-modification with nanopore sequencing.</title>
        <authorList>
            <person name="Crits-Christoph A."/>
            <person name="Kang S.C."/>
            <person name="Lee H."/>
            <person name="Ostrov N."/>
        </authorList>
    </citation>
    <scope>NUCLEOTIDE SEQUENCE [LARGE SCALE GENOMIC DNA]</scope>
    <source>
        <strain evidence="3 5">ATCC 23090</strain>
    </source>
</reference>
<gene>
    <name evidence="2" type="ORF">SAMN05661012_04846</name>
    <name evidence="3" type="ORF">SR876_11890</name>
</gene>
<accession>A0A1K1S6J0</accession>
<feature type="signal peptide" evidence="1">
    <location>
        <begin position="1"/>
        <end position="23"/>
    </location>
</feature>
<organism evidence="2 4">
    <name type="scientific">Chitinophaga sancti</name>
    <dbReference type="NCBI Taxonomy" id="1004"/>
    <lineage>
        <taxon>Bacteria</taxon>
        <taxon>Pseudomonadati</taxon>
        <taxon>Bacteroidota</taxon>
        <taxon>Chitinophagia</taxon>
        <taxon>Chitinophagales</taxon>
        <taxon>Chitinophagaceae</taxon>
        <taxon>Chitinophaga</taxon>
    </lineage>
</organism>
<feature type="chain" id="PRO_5013154137" description="MetA-pathway of phenol degradation" evidence="1">
    <location>
        <begin position="24"/>
        <end position="255"/>
    </location>
</feature>
<evidence type="ECO:0000313" key="2">
    <source>
        <dbReference type="EMBL" id="SFW79834.1"/>
    </source>
</evidence>
<evidence type="ECO:0000256" key="1">
    <source>
        <dbReference type="SAM" id="SignalP"/>
    </source>
</evidence>
<name>A0A1K1S6J0_9BACT</name>
<evidence type="ECO:0000313" key="4">
    <source>
        <dbReference type="Proteomes" id="UP000183788"/>
    </source>
</evidence>
<keyword evidence="1" id="KW-0732">Signal</keyword>
<evidence type="ECO:0008006" key="6">
    <source>
        <dbReference type="Google" id="ProtNLM"/>
    </source>
</evidence>
<reference evidence="2 4" key="1">
    <citation type="submission" date="2016-11" db="EMBL/GenBank/DDBJ databases">
        <authorList>
            <person name="Jaros S."/>
            <person name="Januszkiewicz K."/>
            <person name="Wedrychowicz H."/>
        </authorList>
    </citation>
    <scope>NUCLEOTIDE SEQUENCE [LARGE SCALE GENOMIC DNA]</scope>
    <source>
        <strain evidence="2 4">DSM 784</strain>
    </source>
</reference>
<dbReference type="AlphaFoldDB" id="A0A1K1S6J0"/>
<dbReference type="EMBL" id="FPIZ01000018">
    <property type="protein sequence ID" value="SFW79834.1"/>
    <property type="molecule type" value="Genomic_DNA"/>
</dbReference>
<protein>
    <recommendedName>
        <fullName evidence="6">MetA-pathway of phenol degradation</fullName>
    </recommendedName>
</protein>
<keyword evidence="5" id="KW-1185">Reference proteome</keyword>
<dbReference type="Proteomes" id="UP001326715">
    <property type="component" value="Chromosome"/>
</dbReference>
<dbReference type="Proteomes" id="UP000183788">
    <property type="component" value="Unassembled WGS sequence"/>
</dbReference>
<dbReference type="EMBL" id="CP140154">
    <property type="protein sequence ID" value="WQG92208.1"/>
    <property type="molecule type" value="Genomic_DNA"/>
</dbReference>
<proteinExistence type="predicted"/>